<dbReference type="AlphaFoldDB" id="A0A0W1AKY2"/>
<dbReference type="Gene3D" id="3.30.1340.30">
    <property type="match status" value="1"/>
</dbReference>
<sequence length="103" mass="11300">MQKYLVSGILASMFFLLTGCMNNTGTTTVFSPYPSTMNLAQSVQDALLRQPDPVVAQVHVTTNQNTVILSGYVKKIRQSDTAEQIARQVTGVQAVQNNLIVRQ</sequence>
<evidence type="ECO:0000256" key="1">
    <source>
        <dbReference type="SAM" id="SignalP"/>
    </source>
</evidence>
<feature type="domain" description="BON" evidence="2">
    <location>
        <begin position="35"/>
        <end position="103"/>
    </location>
</feature>
<dbReference type="RefSeq" id="WP_058492028.1">
    <property type="nucleotide sequence ID" value="NZ_CBCRUR010000002.1"/>
</dbReference>
<evidence type="ECO:0000313" key="3">
    <source>
        <dbReference type="EMBL" id="KTD81954.1"/>
    </source>
</evidence>
<dbReference type="Pfam" id="PF04972">
    <property type="entry name" value="BON"/>
    <property type="match status" value="1"/>
</dbReference>
<organism evidence="3 4">
    <name type="scientific">Legionella worsleiensis</name>
    <dbReference type="NCBI Taxonomy" id="45076"/>
    <lineage>
        <taxon>Bacteria</taxon>
        <taxon>Pseudomonadati</taxon>
        <taxon>Pseudomonadota</taxon>
        <taxon>Gammaproteobacteria</taxon>
        <taxon>Legionellales</taxon>
        <taxon>Legionellaceae</taxon>
        <taxon>Legionella</taxon>
    </lineage>
</organism>
<proteinExistence type="predicted"/>
<dbReference type="STRING" id="45076.Lwor_0257"/>
<keyword evidence="4" id="KW-1185">Reference proteome</keyword>
<dbReference type="Proteomes" id="UP000054662">
    <property type="component" value="Unassembled WGS sequence"/>
</dbReference>
<dbReference type="PANTHER" id="PTHR34606">
    <property type="entry name" value="BON DOMAIN-CONTAINING PROTEIN"/>
    <property type="match status" value="1"/>
</dbReference>
<dbReference type="PROSITE" id="PS51257">
    <property type="entry name" value="PROKAR_LIPOPROTEIN"/>
    <property type="match status" value="1"/>
</dbReference>
<protein>
    <submittedName>
        <fullName evidence="3">Phospholipid binding protein</fullName>
    </submittedName>
</protein>
<comment type="caution">
    <text evidence="3">The sequence shown here is derived from an EMBL/GenBank/DDBJ whole genome shotgun (WGS) entry which is preliminary data.</text>
</comment>
<keyword evidence="1" id="KW-0732">Signal</keyword>
<gene>
    <name evidence="3" type="ORF">Lwor_0257</name>
</gene>
<accession>A0A0W1AKY2</accession>
<evidence type="ECO:0000313" key="4">
    <source>
        <dbReference type="Proteomes" id="UP000054662"/>
    </source>
</evidence>
<dbReference type="InterPro" id="IPR007055">
    <property type="entry name" value="BON_dom"/>
</dbReference>
<dbReference type="PANTHER" id="PTHR34606:SF16">
    <property type="entry name" value="BON DOMAIN-CONTAINING PROTEIN"/>
    <property type="match status" value="1"/>
</dbReference>
<evidence type="ECO:0000259" key="2">
    <source>
        <dbReference type="PROSITE" id="PS50914"/>
    </source>
</evidence>
<dbReference type="EMBL" id="LNZC01000002">
    <property type="protein sequence ID" value="KTD81954.1"/>
    <property type="molecule type" value="Genomic_DNA"/>
</dbReference>
<feature type="signal peptide" evidence="1">
    <location>
        <begin position="1"/>
        <end position="23"/>
    </location>
</feature>
<name>A0A0W1AKY2_9GAMM</name>
<dbReference type="PROSITE" id="PS50914">
    <property type="entry name" value="BON"/>
    <property type="match status" value="1"/>
</dbReference>
<reference evidence="3 4" key="1">
    <citation type="submission" date="2015-11" db="EMBL/GenBank/DDBJ databases">
        <title>Genomic analysis of 38 Legionella species identifies large and diverse effector repertoires.</title>
        <authorList>
            <person name="Burstein D."/>
            <person name="Amaro F."/>
            <person name="Zusman T."/>
            <person name="Lifshitz Z."/>
            <person name="Cohen O."/>
            <person name="Gilbert J.A."/>
            <person name="Pupko T."/>
            <person name="Shuman H.A."/>
            <person name="Segal G."/>
        </authorList>
    </citation>
    <scope>NUCLEOTIDE SEQUENCE [LARGE SCALE GENOMIC DNA]</scope>
    <source>
        <strain evidence="3 4">ATCC 49508</strain>
    </source>
</reference>
<dbReference type="InterPro" id="IPR051686">
    <property type="entry name" value="Lipoprotein_DolP"/>
</dbReference>
<feature type="chain" id="PRO_5006919880" evidence="1">
    <location>
        <begin position="24"/>
        <end position="103"/>
    </location>
</feature>
<dbReference type="OrthoDB" id="5647907at2"/>
<dbReference type="PATRIC" id="fig|45076.6.peg.283"/>